<keyword evidence="2" id="KW-0732">Signal</keyword>
<accession>A0A1B1UDS4</accession>
<feature type="compositionally biased region" description="Low complexity" evidence="1">
    <location>
        <begin position="89"/>
        <end position="100"/>
    </location>
</feature>
<feature type="chain" id="PRO_5008530481" description="PepSY domain-containing protein" evidence="2">
    <location>
        <begin position="18"/>
        <end position="109"/>
    </location>
</feature>
<keyword evidence="4" id="KW-1185">Reference proteome</keyword>
<dbReference type="KEGG" id="bic:LMTR13_12700"/>
<feature type="region of interest" description="Disordered" evidence="1">
    <location>
        <begin position="89"/>
        <end position="109"/>
    </location>
</feature>
<feature type="region of interest" description="Disordered" evidence="1">
    <location>
        <begin position="18"/>
        <end position="42"/>
    </location>
</feature>
<evidence type="ECO:0000313" key="3">
    <source>
        <dbReference type="EMBL" id="ANW00903.1"/>
    </source>
</evidence>
<evidence type="ECO:0008006" key="5">
    <source>
        <dbReference type="Google" id="ProtNLM"/>
    </source>
</evidence>
<evidence type="ECO:0000256" key="1">
    <source>
        <dbReference type="SAM" id="MobiDB-lite"/>
    </source>
</evidence>
<evidence type="ECO:0000256" key="2">
    <source>
        <dbReference type="SAM" id="SignalP"/>
    </source>
</evidence>
<gene>
    <name evidence="3" type="ORF">LMTR13_12700</name>
</gene>
<sequence>MLPVSLALALVSGPALAQSTTTGASDAGKASSASQSNQTLPQQIQSKLRDQGFTNVQVVPGSFLVSAKDKQGDPVTMIIGPNSMTVFTMSSSDSSTVGSSDQDKKSGSK</sequence>
<dbReference type="Proteomes" id="UP000092839">
    <property type="component" value="Chromosome"/>
</dbReference>
<dbReference type="AlphaFoldDB" id="A0A1B1UDS4"/>
<feature type="compositionally biased region" description="Low complexity" evidence="1">
    <location>
        <begin position="19"/>
        <end position="36"/>
    </location>
</feature>
<reference evidence="3 4" key="1">
    <citation type="submission" date="2016-07" db="EMBL/GenBank/DDBJ databases">
        <title>Complete genome sequence of Bradyrhizobium icense LMTR 13T, a potential inoculant strain isolated from lima bean (Phaseolus lunatus) in Peru.</title>
        <authorList>
            <person name="Ormeno-Orrillo E."/>
            <person name="Duran D."/>
            <person name="Rogel M.A."/>
            <person name="Rey L."/>
            <person name="Imperial J."/>
            <person name="Ruiz-Argueso T."/>
            <person name="Martinez-Romero E."/>
        </authorList>
    </citation>
    <scope>NUCLEOTIDE SEQUENCE [LARGE SCALE GENOMIC DNA]</scope>
    <source>
        <strain evidence="3 4">LMTR 13</strain>
    </source>
</reference>
<evidence type="ECO:0000313" key="4">
    <source>
        <dbReference type="Proteomes" id="UP000092839"/>
    </source>
</evidence>
<dbReference type="EMBL" id="CP016428">
    <property type="protein sequence ID" value="ANW00903.1"/>
    <property type="molecule type" value="Genomic_DNA"/>
</dbReference>
<name>A0A1B1UDS4_9BRAD</name>
<organism evidence="3 4">
    <name type="scientific">Bradyrhizobium icense</name>
    <dbReference type="NCBI Taxonomy" id="1274631"/>
    <lineage>
        <taxon>Bacteria</taxon>
        <taxon>Pseudomonadati</taxon>
        <taxon>Pseudomonadota</taxon>
        <taxon>Alphaproteobacteria</taxon>
        <taxon>Hyphomicrobiales</taxon>
        <taxon>Nitrobacteraceae</taxon>
        <taxon>Bradyrhizobium</taxon>
    </lineage>
</organism>
<protein>
    <recommendedName>
        <fullName evidence="5">PepSY domain-containing protein</fullName>
    </recommendedName>
</protein>
<feature type="signal peptide" evidence="2">
    <location>
        <begin position="1"/>
        <end position="17"/>
    </location>
</feature>
<proteinExistence type="predicted"/>